<reference evidence="2 3" key="1">
    <citation type="submission" date="2023-11" db="EMBL/GenBank/DDBJ databases">
        <title>Complete genome of Pseudomonas benzenivorans BA3361.</title>
        <authorList>
            <person name="Shin S.Y."/>
            <person name="Song J."/>
            <person name="Kang H."/>
        </authorList>
    </citation>
    <scope>NUCLEOTIDE SEQUENCE [LARGE SCALE GENOMIC DNA]</scope>
    <source>
        <strain evidence="2 3">HNIBRBA3361</strain>
    </source>
</reference>
<feature type="domain" description="Amidase" evidence="1">
    <location>
        <begin position="36"/>
        <end position="438"/>
    </location>
</feature>
<dbReference type="InterPro" id="IPR036928">
    <property type="entry name" value="AS_sf"/>
</dbReference>
<dbReference type="Pfam" id="PF01425">
    <property type="entry name" value="Amidase"/>
    <property type="match status" value="1"/>
</dbReference>
<dbReference type="RefSeq" id="WP_318645420.1">
    <property type="nucleotide sequence ID" value="NZ_CP137892.1"/>
</dbReference>
<organism evidence="2 3">
    <name type="scientific">Pseudomonas benzenivorans</name>
    <dbReference type="NCBI Taxonomy" id="556533"/>
    <lineage>
        <taxon>Bacteria</taxon>
        <taxon>Pseudomonadati</taxon>
        <taxon>Pseudomonadota</taxon>
        <taxon>Gammaproteobacteria</taxon>
        <taxon>Pseudomonadales</taxon>
        <taxon>Pseudomonadaceae</taxon>
        <taxon>Pseudomonas</taxon>
    </lineage>
</organism>
<dbReference type="InterPro" id="IPR023631">
    <property type="entry name" value="Amidase_dom"/>
</dbReference>
<dbReference type="Gene3D" id="3.90.1300.10">
    <property type="entry name" value="Amidase signature (AS) domain"/>
    <property type="match status" value="1"/>
</dbReference>
<gene>
    <name evidence="2" type="ORF">SBP02_05660</name>
</gene>
<accession>A0ABZ0PYK5</accession>
<keyword evidence="3" id="KW-1185">Reference proteome</keyword>
<dbReference type="InterPro" id="IPR020556">
    <property type="entry name" value="Amidase_CS"/>
</dbReference>
<dbReference type="InterPro" id="IPR000120">
    <property type="entry name" value="Amidase"/>
</dbReference>
<evidence type="ECO:0000259" key="1">
    <source>
        <dbReference type="Pfam" id="PF01425"/>
    </source>
</evidence>
<dbReference type="PANTHER" id="PTHR11895:SF176">
    <property type="entry name" value="AMIDASE AMID-RELATED"/>
    <property type="match status" value="1"/>
</dbReference>
<dbReference type="PANTHER" id="PTHR11895">
    <property type="entry name" value="TRANSAMIDASE"/>
    <property type="match status" value="1"/>
</dbReference>
<proteinExistence type="predicted"/>
<evidence type="ECO:0000313" key="3">
    <source>
        <dbReference type="Proteomes" id="UP001305928"/>
    </source>
</evidence>
<dbReference type="SUPFAM" id="SSF75304">
    <property type="entry name" value="Amidase signature (AS) enzymes"/>
    <property type="match status" value="1"/>
</dbReference>
<dbReference type="EMBL" id="CP137892">
    <property type="protein sequence ID" value="WPC06239.1"/>
    <property type="molecule type" value="Genomic_DNA"/>
</dbReference>
<sequence length="472" mass="50360">MNGGVLPVTLSGLRKALTARQFSVREALEAQLEHLRLNAEKFRCVTAIHELSAADEKVSRRPLAGVGLAHKDIFHRIDRPASCGHKRPPAVSRRRSNASVLSRLDAAGASELASLCMAEFACGATGQSMQFDEPVNPLDQAAAVGGSSSGSAVAVAAGLCYASLGTDTAGSVRIPAATCGVLGLKPTRGLMPSAGVFPLAPSLDTVGIIARSAADAANLLAATATRGLRVLREALASPELLENALLANPSPRIRYCFDATVVREDVLIVLQEFIQQLPAACQVRPCATPWLKELTAYAETLLHVEAAQVHLSRLRQSPSDLGPMVRAVALPGIAMPAVWYATALAGRWQWTKRVVAEYFQQADVLLMPALPDGVPNWDEVHSLSPRFNGRALASLYRLMPFVNYLGLPSIVFPVGTDVHGRPVSVQAIGRPFSETSLLSFAYRVERELFGANGFAPMPLAHDGSSTRISIKR</sequence>
<name>A0ABZ0PYK5_9PSED</name>
<dbReference type="Proteomes" id="UP001305928">
    <property type="component" value="Chromosome"/>
</dbReference>
<protein>
    <submittedName>
        <fullName evidence="2">Amidase</fullName>
    </submittedName>
</protein>
<evidence type="ECO:0000313" key="2">
    <source>
        <dbReference type="EMBL" id="WPC06239.1"/>
    </source>
</evidence>
<dbReference type="PROSITE" id="PS00571">
    <property type="entry name" value="AMIDASES"/>
    <property type="match status" value="1"/>
</dbReference>